<evidence type="ECO:0000313" key="2">
    <source>
        <dbReference type="Proteomes" id="UP000228934"/>
    </source>
</evidence>
<name>A0A2G9QCX6_AQUCT</name>
<dbReference type="Proteomes" id="UP000228934">
    <property type="component" value="Unassembled WGS sequence"/>
</dbReference>
<gene>
    <name evidence="1" type="ORF">AB205_0212230</name>
</gene>
<sequence length="40" mass="4688">MGCNLELEKLTKNINDVIQKKKTSLMFWGEFKTPPNPFVF</sequence>
<keyword evidence="2" id="KW-1185">Reference proteome</keyword>
<protein>
    <submittedName>
        <fullName evidence="1">Uncharacterized protein</fullName>
    </submittedName>
</protein>
<organism evidence="1 2">
    <name type="scientific">Aquarana catesbeiana</name>
    <name type="common">American bullfrog</name>
    <name type="synonym">Rana catesbeiana</name>
    <dbReference type="NCBI Taxonomy" id="8400"/>
    <lineage>
        <taxon>Eukaryota</taxon>
        <taxon>Metazoa</taxon>
        <taxon>Chordata</taxon>
        <taxon>Craniata</taxon>
        <taxon>Vertebrata</taxon>
        <taxon>Euteleostomi</taxon>
        <taxon>Amphibia</taxon>
        <taxon>Batrachia</taxon>
        <taxon>Anura</taxon>
        <taxon>Neobatrachia</taxon>
        <taxon>Ranoidea</taxon>
        <taxon>Ranidae</taxon>
        <taxon>Aquarana</taxon>
    </lineage>
</organism>
<reference evidence="2" key="1">
    <citation type="journal article" date="2017" name="Nat. Commun.">
        <title>The North American bullfrog draft genome provides insight into hormonal regulation of long noncoding RNA.</title>
        <authorList>
            <person name="Hammond S.A."/>
            <person name="Warren R.L."/>
            <person name="Vandervalk B.P."/>
            <person name="Kucuk E."/>
            <person name="Khan H."/>
            <person name="Gibb E.A."/>
            <person name="Pandoh P."/>
            <person name="Kirk H."/>
            <person name="Zhao Y."/>
            <person name="Jones M."/>
            <person name="Mungall A.J."/>
            <person name="Coope R."/>
            <person name="Pleasance S."/>
            <person name="Moore R.A."/>
            <person name="Holt R.A."/>
            <person name="Round J.M."/>
            <person name="Ohora S."/>
            <person name="Walle B.V."/>
            <person name="Veldhoen N."/>
            <person name="Helbing C.C."/>
            <person name="Birol I."/>
        </authorList>
    </citation>
    <scope>NUCLEOTIDE SEQUENCE [LARGE SCALE GENOMIC DNA]</scope>
</reference>
<accession>A0A2G9QCX6</accession>
<evidence type="ECO:0000313" key="1">
    <source>
        <dbReference type="EMBL" id="PIO13462.1"/>
    </source>
</evidence>
<dbReference type="EMBL" id="KZ035884">
    <property type="protein sequence ID" value="PIO13462.1"/>
    <property type="molecule type" value="Genomic_DNA"/>
</dbReference>
<proteinExistence type="predicted"/>
<dbReference type="AlphaFoldDB" id="A0A2G9QCX6"/>